<dbReference type="CTD" id="20237598"/>
<dbReference type="CDD" id="cd02021">
    <property type="entry name" value="GntK"/>
    <property type="match status" value="1"/>
</dbReference>
<dbReference type="FunFam" id="3.40.50.300:FF:000522">
    <property type="entry name" value="Gluconokinase"/>
    <property type="match status" value="1"/>
</dbReference>
<evidence type="ECO:0000256" key="7">
    <source>
        <dbReference type="ARBA" id="ARBA00048090"/>
    </source>
</evidence>
<dbReference type="HOGENOM" id="CLU_077168_4_0_1"/>
<dbReference type="EMBL" id="KB200701">
    <property type="protein sequence ID" value="ESP00727.1"/>
    <property type="molecule type" value="Genomic_DNA"/>
</dbReference>
<gene>
    <name evidence="9" type="ORF">LOTGIDRAFT_158020</name>
</gene>
<dbReference type="Proteomes" id="UP000030746">
    <property type="component" value="Unassembled WGS sequence"/>
</dbReference>
<evidence type="ECO:0000256" key="5">
    <source>
        <dbReference type="ARBA" id="ARBA00022777"/>
    </source>
</evidence>
<dbReference type="GO" id="GO:0005524">
    <property type="term" value="F:ATP binding"/>
    <property type="evidence" value="ECO:0007669"/>
    <property type="project" value="UniProtKB-KW"/>
</dbReference>
<dbReference type="InterPro" id="IPR027417">
    <property type="entry name" value="P-loop_NTPase"/>
</dbReference>
<keyword evidence="4 8" id="KW-0547">Nucleotide-binding</keyword>
<keyword evidence="5 8" id="KW-0418">Kinase</keyword>
<dbReference type="InterPro" id="IPR031322">
    <property type="entry name" value="Shikimate/glucono_kinase"/>
</dbReference>
<keyword evidence="3 8" id="KW-0808">Transferase</keyword>
<dbReference type="SUPFAM" id="SSF52540">
    <property type="entry name" value="P-loop containing nucleoside triphosphate hydrolases"/>
    <property type="match status" value="1"/>
</dbReference>
<dbReference type="OMA" id="YEGDDYH"/>
<dbReference type="STRING" id="225164.V4B2P6"/>
<dbReference type="KEGG" id="lgi:LOTGIDRAFT_158020"/>
<name>V4B2P6_LOTGI</name>
<dbReference type="GO" id="GO:0005975">
    <property type="term" value="P:carbohydrate metabolic process"/>
    <property type="evidence" value="ECO:0007669"/>
    <property type="project" value="InterPro"/>
</dbReference>
<reference evidence="9 10" key="1">
    <citation type="journal article" date="2013" name="Nature">
        <title>Insights into bilaterian evolution from three spiralian genomes.</title>
        <authorList>
            <person name="Simakov O."/>
            <person name="Marletaz F."/>
            <person name="Cho S.J."/>
            <person name="Edsinger-Gonzales E."/>
            <person name="Havlak P."/>
            <person name="Hellsten U."/>
            <person name="Kuo D.H."/>
            <person name="Larsson T."/>
            <person name="Lv J."/>
            <person name="Arendt D."/>
            <person name="Savage R."/>
            <person name="Osoegawa K."/>
            <person name="de Jong P."/>
            <person name="Grimwood J."/>
            <person name="Chapman J.A."/>
            <person name="Shapiro H."/>
            <person name="Aerts A."/>
            <person name="Otillar R.P."/>
            <person name="Terry A.Y."/>
            <person name="Boore J.L."/>
            <person name="Grigoriev I.V."/>
            <person name="Lindberg D.R."/>
            <person name="Seaver E.C."/>
            <person name="Weisblat D.A."/>
            <person name="Putnam N.H."/>
            <person name="Rokhsar D.S."/>
        </authorList>
    </citation>
    <scope>NUCLEOTIDE SEQUENCE [LARGE SCALE GENOMIC DNA]</scope>
</reference>
<dbReference type="GeneID" id="20237598"/>
<dbReference type="Gene3D" id="3.40.50.300">
    <property type="entry name" value="P-loop containing nucleotide triphosphate hydrolases"/>
    <property type="match status" value="1"/>
</dbReference>
<dbReference type="GO" id="GO:0046316">
    <property type="term" value="F:gluconokinase activity"/>
    <property type="evidence" value="ECO:0007669"/>
    <property type="project" value="UniProtKB-EC"/>
</dbReference>
<organism evidence="9 10">
    <name type="scientific">Lottia gigantea</name>
    <name type="common">Giant owl limpet</name>
    <dbReference type="NCBI Taxonomy" id="225164"/>
    <lineage>
        <taxon>Eukaryota</taxon>
        <taxon>Metazoa</taxon>
        <taxon>Spiralia</taxon>
        <taxon>Lophotrochozoa</taxon>
        <taxon>Mollusca</taxon>
        <taxon>Gastropoda</taxon>
        <taxon>Patellogastropoda</taxon>
        <taxon>Lottioidea</taxon>
        <taxon>Lottiidae</taxon>
        <taxon>Lottia</taxon>
    </lineage>
</organism>
<keyword evidence="6 8" id="KW-0067">ATP-binding</keyword>
<sequence>MGVCGCGKTSVGTCLSEKLNCEFRDADSFHSEENKSKMASGTPLTDQDRIPWLTAIHNYITEKCRNDETMVVTCSALKKSYRNILKSGNPDNASASDTSFKLIFLKGDEDILLERLQSRKGHFMPASMLKSQLSTLEEPNDDENCLVVDIRTPVNCIVDTILS</sequence>
<evidence type="ECO:0000313" key="10">
    <source>
        <dbReference type="Proteomes" id="UP000030746"/>
    </source>
</evidence>
<proteinExistence type="inferred from homology"/>
<evidence type="ECO:0000313" key="9">
    <source>
        <dbReference type="EMBL" id="ESP00727.1"/>
    </source>
</evidence>
<comment type="similarity">
    <text evidence="2 8">Belongs to the gluconokinase GntK/GntV family.</text>
</comment>
<comment type="catalytic activity">
    <reaction evidence="7 8">
        <text>D-gluconate + ATP = 6-phospho-D-gluconate + ADP + H(+)</text>
        <dbReference type="Rhea" id="RHEA:19433"/>
        <dbReference type="ChEBI" id="CHEBI:15378"/>
        <dbReference type="ChEBI" id="CHEBI:18391"/>
        <dbReference type="ChEBI" id="CHEBI:30616"/>
        <dbReference type="ChEBI" id="CHEBI:58759"/>
        <dbReference type="ChEBI" id="CHEBI:456216"/>
        <dbReference type="EC" id="2.7.1.12"/>
    </reaction>
</comment>
<dbReference type="EC" id="2.7.1.12" evidence="8"/>
<evidence type="ECO:0000256" key="3">
    <source>
        <dbReference type="ARBA" id="ARBA00022679"/>
    </source>
</evidence>
<dbReference type="PANTHER" id="PTHR43442:SF3">
    <property type="entry name" value="GLUCONOKINASE-RELATED"/>
    <property type="match status" value="1"/>
</dbReference>
<evidence type="ECO:0000256" key="1">
    <source>
        <dbReference type="ARBA" id="ARBA00004875"/>
    </source>
</evidence>
<keyword evidence="10" id="KW-1185">Reference proteome</keyword>
<dbReference type="InterPro" id="IPR006001">
    <property type="entry name" value="Therm_gnt_kin"/>
</dbReference>
<protein>
    <recommendedName>
        <fullName evidence="8">Gluconokinase</fullName>
        <ecNumber evidence="8">2.7.1.12</ecNumber>
    </recommendedName>
</protein>
<evidence type="ECO:0000256" key="6">
    <source>
        <dbReference type="ARBA" id="ARBA00022840"/>
    </source>
</evidence>
<dbReference type="PANTHER" id="PTHR43442">
    <property type="entry name" value="GLUCONOKINASE-RELATED"/>
    <property type="match status" value="1"/>
</dbReference>
<accession>V4B2P6</accession>
<dbReference type="GO" id="GO:0005737">
    <property type="term" value="C:cytoplasm"/>
    <property type="evidence" value="ECO:0007669"/>
    <property type="project" value="TreeGrafter"/>
</dbReference>
<dbReference type="OrthoDB" id="275177at2759"/>
<comment type="pathway">
    <text evidence="1 8">Carbohydrate acid metabolism; D-gluconate degradation.</text>
</comment>
<dbReference type="NCBIfam" id="TIGR01313">
    <property type="entry name" value="therm_gnt_kin"/>
    <property type="match status" value="1"/>
</dbReference>
<dbReference type="RefSeq" id="XP_009048846.1">
    <property type="nucleotide sequence ID" value="XM_009050598.1"/>
</dbReference>
<evidence type="ECO:0000256" key="4">
    <source>
        <dbReference type="ARBA" id="ARBA00022741"/>
    </source>
</evidence>
<evidence type="ECO:0000256" key="2">
    <source>
        <dbReference type="ARBA" id="ARBA00008420"/>
    </source>
</evidence>
<dbReference type="AlphaFoldDB" id="V4B2P6"/>
<dbReference type="Pfam" id="PF01202">
    <property type="entry name" value="SKI"/>
    <property type="match status" value="1"/>
</dbReference>
<evidence type="ECO:0000256" key="8">
    <source>
        <dbReference type="RuleBase" id="RU363066"/>
    </source>
</evidence>
<dbReference type="UniPathway" id="UPA00792"/>